<evidence type="ECO:0000313" key="2">
    <source>
        <dbReference type="Proteomes" id="UP001582793"/>
    </source>
</evidence>
<dbReference type="InterPro" id="IPR046197">
    <property type="entry name" value="DUF6229"/>
</dbReference>
<dbReference type="RefSeq" id="WP_364218919.1">
    <property type="nucleotide sequence ID" value="NZ_JBCGDC010000031.1"/>
</dbReference>
<name>A0ABV5CQT3_9ACTN</name>
<reference evidence="1 2" key="1">
    <citation type="submission" date="2024-04" db="EMBL/GenBank/DDBJ databases">
        <title>Polymorphospora sp. isolated from Baiyangdian Lake in Xiong'an New Area.</title>
        <authorList>
            <person name="Zhang X."/>
            <person name="Liu J."/>
        </authorList>
    </citation>
    <scope>NUCLEOTIDE SEQUENCE [LARGE SCALE GENOMIC DNA]</scope>
    <source>
        <strain evidence="1 2">2-325</strain>
    </source>
</reference>
<protein>
    <submittedName>
        <fullName evidence="1">DUF6229 family protein</fullName>
    </submittedName>
</protein>
<dbReference type="EMBL" id="JBCGDC010000031">
    <property type="protein sequence ID" value="MFB6394114.1"/>
    <property type="molecule type" value="Genomic_DNA"/>
</dbReference>
<proteinExistence type="predicted"/>
<comment type="caution">
    <text evidence="1">The sequence shown here is derived from an EMBL/GenBank/DDBJ whole genome shotgun (WGS) entry which is preliminary data.</text>
</comment>
<accession>A0ABV5CQT3</accession>
<keyword evidence="2" id="KW-1185">Reference proteome</keyword>
<dbReference type="Proteomes" id="UP001582793">
    <property type="component" value="Unassembled WGS sequence"/>
</dbReference>
<dbReference type="Pfam" id="PF19740">
    <property type="entry name" value="DUF6229"/>
    <property type="match status" value="1"/>
</dbReference>
<gene>
    <name evidence="1" type="ORF">AAFH96_13495</name>
</gene>
<evidence type="ECO:0000313" key="1">
    <source>
        <dbReference type="EMBL" id="MFB6394114.1"/>
    </source>
</evidence>
<organism evidence="1 2">
    <name type="scientific">Polymorphospora lycopeni</name>
    <dbReference type="NCBI Taxonomy" id="3140240"/>
    <lineage>
        <taxon>Bacteria</taxon>
        <taxon>Bacillati</taxon>
        <taxon>Actinomycetota</taxon>
        <taxon>Actinomycetes</taxon>
        <taxon>Micromonosporales</taxon>
        <taxon>Micromonosporaceae</taxon>
        <taxon>Polymorphospora</taxon>
    </lineage>
</organism>
<sequence>MPTTTLPDLDRLPTPDHITRWLTDTPVDGWENPAGPLFTGGDYALQEITMTQRCLATRCSSCTGSRPVLCC</sequence>